<keyword evidence="2 5" id="KW-0378">Hydrolase</keyword>
<dbReference type="Proteomes" id="UP000618733">
    <property type="component" value="Unassembled WGS sequence"/>
</dbReference>
<feature type="region of interest" description="Disordered" evidence="3">
    <location>
        <begin position="17"/>
        <end position="36"/>
    </location>
</feature>
<dbReference type="AlphaFoldDB" id="A0A934QD64"/>
<dbReference type="Gene3D" id="3.40.50.1820">
    <property type="entry name" value="alpha/beta hydrolase"/>
    <property type="match status" value="1"/>
</dbReference>
<dbReference type="GO" id="GO:0016787">
    <property type="term" value="F:hydrolase activity"/>
    <property type="evidence" value="ECO:0007669"/>
    <property type="project" value="UniProtKB-KW"/>
</dbReference>
<dbReference type="InterPro" id="IPR050300">
    <property type="entry name" value="GDXG_lipolytic_enzyme"/>
</dbReference>
<evidence type="ECO:0000313" key="5">
    <source>
        <dbReference type="EMBL" id="MBK0422445.1"/>
    </source>
</evidence>
<gene>
    <name evidence="5" type="ORF">JD292_10215</name>
</gene>
<dbReference type="EMBL" id="JAEHOI010000011">
    <property type="protein sequence ID" value="MBK0422445.1"/>
    <property type="molecule type" value="Genomic_DNA"/>
</dbReference>
<feature type="domain" description="Alpha/beta hydrolase fold-3" evidence="4">
    <location>
        <begin position="94"/>
        <end position="313"/>
    </location>
</feature>
<dbReference type="InterPro" id="IPR002168">
    <property type="entry name" value="Lipase_GDXG_HIS_AS"/>
</dbReference>
<organism evidence="5 6">
    <name type="scientific">Leucobacter edaphi</name>
    <dbReference type="NCBI Taxonomy" id="2796472"/>
    <lineage>
        <taxon>Bacteria</taxon>
        <taxon>Bacillati</taxon>
        <taxon>Actinomycetota</taxon>
        <taxon>Actinomycetes</taxon>
        <taxon>Micrococcales</taxon>
        <taxon>Microbacteriaceae</taxon>
        <taxon>Leucobacter</taxon>
    </lineage>
</organism>
<comment type="caution">
    <text evidence="5">The sequence shown here is derived from an EMBL/GenBank/DDBJ whole genome shotgun (WGS) entry which is preliminary data.</text>
</comment>
<dbReference type="InterPro" id="IPR029058">
    <property type="entry name" value="AB_hydrolase_fold"/>
</dbReference>
<evidence type="ECO:0000259" key="4">
    <source>
        <dbReference type="Pfam" id="PF07859"/>
    </source>
</evidence>
<dbReference type="SUPFAM" id="SSF53474">
    <property type="entry name" value="alpha/beta-Hydrolases"/>
    <property type="match status" value="1"/>
</dbReference>
<accession>A0A934QD64</accession>
<dbReference type="PROSITE" id="PS01173">
    <property type="entry name" value="LIPASE_GDXG_HIS"/>
    <property type="match status" value="1"/>
</dbReference>
<keyword evidence="6" id="KW-1185">Reference proteome</keyword>
<protein>
    <submittedName>
        <fullName evidence="5">Alpha/beta hydrolase fold domain-containing protein</fullName>
    </submittedName>
</protein>
<evidence type="ECO:0000256" key="1">
    <source>
        <dbReference type="ARBA" id="ARBA00010515"/>
    </source>
</evidence>
<dbReference type="InterPro" id="IPR013094">
    <property type="entry name" value="AB_hydrolase_3"/>
</dbReference>
<proteinExistence type="inferred from homology"/>
<reference evidence="5" key="1">
    <citation type="submission" date="2020-12" db="EMBL/GenBank/DDBJ databases">
        <title>Leucobacter sp. CAS2, isolated from Chromium sludge.</title>
        <authorList>
            <person name="Xu Z."/>
        </authorList>
    </citation>
    <scope>NUCLEOTIDE SEQUENCE</scope>
    <source>
        <strain evidence="5">CSA2</strain>
    </source>
</reference>
<dbReference type="PANTHER" id="PTHR48081">
    <property type="entry name" value="AB HYDROLASE SUPERFAMILY PROTEIN C4A8.06C"/>
    <property type="match status" value="1"/>
</dbReference>
<sequence length="339" mass="35834">MRAVVEHQLDRAAALRADGADQATDGTLAEDPRPGPNGAALIAAARSEYLAERAFWNQGGPRMHETRDFLINAAGTEVPVRMHRPGDARVLPAIVFLHGGGFTLGNLDSHDRIARVLAEASGAAVIAVDYTLSPEARFPQALHECAGVIARLALDGERYGLDGGRLAVAGDSAGAALSLGSALLLRDEPDRVPEAAADPDRVFASLRAMLLYYGAYGLANSSSRASYGGFWDGMSSDDLGSITDTYLSKPADRKSPYASPLTADLDAALPPALIIGAELDPLRDDSEALATRLEAAGHEVEWEIVPGVLHSFLHFGRMLDEAGAALTRGAEFARDRLAE</sequence>
<name>A0A934QD64_9MICO</name>
<evidence type="ECO:0000313" key="6">
    <source>
        <dbReference type="Proteomes" id="UP000618733"/>
    </source>
</evidence>
<dbReference type="Pfam" id="PF07859">
    <property type="entry name" value="Abhydrolase_3"/>
    <property type="match status" value="1"/>
</dbReference>
<evidence type="ECO:0000256" key="3">
    <source>
        <dbReference type="SAM" id="MobiDB-lite"/>
    </source>
</evidence>
<comment type="similarity">
    <text evidence="1">Belongs to the 'GDXG' lipolytic enzyme family.</text>
</comment>
<dbReference type="PANTHER" id="PTHR48081:SF8">
    <property type="entry name" value="ALPHA_BETA HYDROLASE FOLD-3 DOMAIN-CONTAINING PROTEIN-RELATED"/>
    <property type="match status" value="1"/>
</dbReference>
<evidence type="ECO:0000256" key="2">
    <source>
        <dbReference type="ARBA" id="ARBA00022801"/>
    </source>
</evidence>